<keyword evidence="1" id="KW-1185">Reference proteome</keyword>
<dbReference type="OrthoDB" id="10056610at2759"/>
<sequence length="321" mass="36945">MNEGINKTYKDDTGREIIMNFKICVSAVCGDNKGIYELLGYHTLFTGQTFICRICGAKAKKSELGHCKKPIDFNLVFYQDVLEKEKSCPKASLKDYGLQEICIWEELPGLCLSNIAPLDCMHDFDEGICENIIFAIIKINKIDTSRIERAMKEIQYHEDRVKIIGSHRGNLSTFKLKGTAASKFEFFCRFDELLIKLSSPLMPDTIAYRLYTNAKEFAQLCHKHQLDEGDIQKLKTCATIIVESYSDKLIGLNLTPKFHNILHYWQDAEKFGAIYRNSSYKYERVHQSNKRSIASSKNMINPSYSMLNYAQRKRAIHLSKE</sequence>
<reference evidence="2" key="1">
    <citation type="submission" date="2025-08" db="UniProtKB">
        <authorList>
            <consortium name="RefSeq"/>
        </authorList>
    </citation>
    <scope>IDENTIFICATION</scope>
    <source>
        <strain evidence="2">Airmid</strain>
    </source>
</reference>
<dbReference type="Proteomes" id="UP000515146">
    <property type="component" value="Unplaced"/>
</dbReference>
<dbReference type="InParanoid" id="A0A6P6Y5B9"/>
<name>A0A6P6Y5B9_DERPT</name>
<evidence type="ECO:0000313" key="2">
    <source>
        <dbReference type="RefSeq" id="XP_027199669.1"/>
    </source>
</evidence>
<dbReference type="RefSeq" id="XP_027199669.1">
    <property type="nucleotide sequence ID" value="XM_027343868.1"/>
</dbReference>
<gene>
    <name evidence="2" type="primary">LOC113793797</name>
</gene>
<feature type="non-terminal residue" evidence="2">
    <location>
        <position position="321"/>
    </location>
</feature>
<evidence type="ECO:0000313" key="1">
    <source>
        <dbReference type="Proteomes" id="UP000515146"/>
    </source>
</evidence>
<dbReference type="AlphaFoldDB" id="A0A6P6Y5B9"/>
<accession>A0A6P6Y5B9</accession>
<proteinExistence type="predicted"/>
<dbReference type="KEGG" id="dpte:113793797"/>
<protein>
    <submittedName>
        <fullName evidence="2">Uncharacterized protein LOC113793797</fullName>
    </submittedName>
</protein>
<organism evidence="1 2">
    <name type="scientific">Dermatophagoides pteronyssinus</name>
    <name type="common">European house dust mite</name>
    <dbReference type="NCBI Taxonomy" id="6956"/>
    <lineage>
        <taxon>Eukaryota</taxon>
        <taxon>Metazoa</taxon>
        <taxon>Ecdysozoa</taxon>
        <taxon>Arthropoda</taxon>
        <taxon>Chelicerata</taxon>
        <taxon>Arachnida</taxon>
        <taxon>Acari</taxon>
        <taxon>Acariformes</taxon>
        <taxon>Sarcoptiformes</taxon>
        <taxon>Astigmata</taxon>
        <taxon>Psoroptidia</taxon>
        <taxon>Analgoidea</taxon>
        <taxon>Pyroglyphidae</taxon>
        <taxon>Dermatophagoidinae</taxon>
        <taxon>Dermatophagoides</taxon>
    </lineage>
</organism>